<evidence type="ECO:0000313" key="1">
    <source>
        <dbReference type="EMBL" id="VXB08617.1"/>
    </source>
</evidence>
<accession>A0AAX3J366</accession>
<name>A0AAX3J366_9GAMM</name>
<reference evidence="1 2" key="1">
    <citation type="submission" date="2019-10" db="EMBL/GenBank/DDBJ databases">
        <authorList>
            <person name="Karimi E."/>
        </authorList>
    </citation>
    <scope>NUCLEOTIDE SEQUENCE [LARGE SCALE GENOMIC DNA]</scope>
    <source>
        <strain evidence="1">Pantoea sp. 111</strain>
    </source>
</reference>
<sequence>MTDERLGIFNGHYRSSLAEEGEAEVRVVAASGLLANAVSARAGA</sequence>
<proteinExistence type="predicted"/>
<dbReference type="EMBL" id="CABWMH010000002">
    <property type="protein sequence ID" value="VXB08617.1"/>
    <property type="molecule type" value="Genomic_DNA"/>
</dbReference>
<organism evidence="1 2">
    <name type="scientific">Pantoea brenneri</name>
    <dbReference type="NCBI Taxonomy" id="472694"/>
    <lineage>
        <taxon>Bacteria</taxon>
        <taxon>Pseudomonadati</taxon>
        <taxon>Pseudomonadota</taxon>
        <taxon>Gammaproteobacteria</taxon>
        <taxon>Enterobacterales</taxon>
        <taxon>Erwiniaceae</taxon>
        <taxon>Pantoea</taxon>
    </lineage>
</organism>
<comment type="caution">
    <text evidence="1">The sequence shown here is derived from an EMBL/GenBank/DDBJ whole genome shotgun (WGS) entry which is preliminary data.</text>
</comment>
<protein>
    <submittedName>
        <fullName evidence="1">Uncharacterized protein</fullName>
    </submittedName>
</protein>
<evidence type="ECO:0000313" key="2">
    <source>
        <dbReference type="Proteomes" id="UP000433737"/>
    </source>
</evidence>
<dbReference type="AlphaFoldDB" id="A0AAX3J366"/>
<dbReference type="Proteomes" id="UP000433737">
    <property type="component" value="Unassembled WGS sequence"/>
</dbReference>
<gene>
    <name evidence="1" type="ORF">PANT111_100200</name>
</gene>